<sequence>MRILITNNTLDERAGTELYVRDVAFALRAMGHEPVCFSMKLGEVAAELEAGGVRVVTDLARAHGPFDVIHGHHRIETTLAAMAYPQVPVISFCHGPKIWPESPCTMPSVVQYVAVDEACRERLITEGVAEERIVRLLNFVDLSRFPPRRPLPVKPRKALVFSNNADVGGHLSVIEETCGRFEVTVEVIGRASGKVSADPGTLMAEYDVVFAKARAAIEAMAVGCAVIQCDYFGVGWLVTSEKFDALRPLNFGYQSMDQPLTVEHLSSQMAAYDAADAAVVSARIRAEASLDQFVPQLLDVYERALGVSVPAFDPWEAAADFLKEQMEQAKEAQHRLPLMEVHLEDARRKVSTLREKAAGLKTKNERLKEQLSKQQKQGRKAWWKRSFLR</sequence>
<proteinExistence type="predicted"/>
<feature type="region of interest" description="Disordered" evidence="1">
    <location>
        <begin position="358"/>
        <end position="389"/>
    </location>
</feature>
<dbReference type="Proteomes" id="UP000306196">
    <property type="component" value="Unassembled WGS sequence"/>
</dbReference>
<dbReference type="GO" id="GO:0016757">
    <property type="term" value="F:glycosyltransferase activity"/>
    <property type="evidence" value="ECO:0007669"/>
    <property type="project" value="UniProtKB-ARBA"/>
</dbReference>
<dbReference type="RefSeq" id="WP_138085882.1">
    <property type="nucleotide sequence ID" value="NZ_VAUV01000006.1"/>
</dbReference>
<keyword evidence="3" id="KW-0808">Transferase</keyword>
<dbReference type="Pfam" id="PF13439">
    <property type="entry name" value="Glyco_transf_4"/>
    <property type="match status" value="1"/>
</dbReference>
<reference evidence="3 4" key="1">
    <citation type="submission" date="2019-05" db="EMBL/GenBank/DDBJ databases">
        <title>Verrucobacter flavum gen. nov., sp. nov. a new member of the family Verrucomicrobiaceae.</title>
        <authorList>
            <person name="Szuroczki S."/>
            <person name="Abbaszade G."/>
            <person name="Szabo A."/>
            <person name="Felfoldi T."/>
            <person name="Schumann P."/>
            <person name="Boka K."/>
            <person name="Keki Z."/>
            <person name="Toumi M."/>
            <person name="Toth E."/>
        </authorList>
    </citation>
    <scope>NUCLEOTIDE SEQUENCE [LARGE SCALE GENOMIC DNA]</scope>
    <source>
        <strain evidence="3 4">MG-N-17</strain>
    </source>
</reference>
<feature type="compositionally biased region" description="Basic and acidic residues" evidence="1">
    <location>
        <begin position="358"/>
        <end position="371"/>
    </location>
</feature>
<keyword evidence="4" id="KW-1185">Reference proteome</keyword>
<dbReference type="SUPFAM" id="SSF53756">
    <property type="entry name" value="UDP-Glycosyltransferase/glycogen phosphorylase"/>
    <property type="match status" value="1"/>
</dbReference>
<evidence type="ECO:0000313" key="3">
    <source>
        <dbReference type="EMBL" id="TLD71053.1"/>
    </source>
</evidence>
<name>A0A5R8KFI2_9BACT</name>
<dbReference type="Gene3D" id="3.40.50.2000">
    <property type="entry name" value="Glycogen Phosphorylase B"/>
    <property type="match status" value="1"/>
</dbReference>
<evidence type="ECO:0000256" key="1">
    <source>
        <dbReference type="SAM" id="MobiDB-lite"/>
    </source>
</evidence>
<dbReference type="EMBL" id="VAUV01000006">
    <property type="protein sequence ID" value="TLD71053.1"/>
    <property type="molecule type" value="Genomic_DNA"/>
</dbReference>
<dbReference type="InterPro" id="IPR028098">
    <property type="entry name" value="Glyco_trans_4-like_N"/>
</dbReference>
<dbReference type="OrthoDB" id="192940at2"/>
<accession>A0A5R8KFI2</accession>
<comment type="caution">
    <text evidence="3">The sequence shown here is derived from an EMBL/GenBank/DDBJ whole genome shotgun (WGS) entry which is preliminary data.</text>
</comment>
<protein>
    <submittedName>
        <fullName evidence="3">Glycosyltransferase family 4 protein</fullName>
    </submittedName>
</protein>
<evidence type="ECO:0000313" key="4">
    <source>
        <dbReference type="Proteomes" id="UP000306196"/>
    </source>
</evidence>
<gene>
    <name evidence="3" type="ORF">FEM03_09070</name>
</gene>
<feature type="domain" description="Glycosyltransferase subfamily 4-like N-terminal" evidence="2">
    <location>
        <begin position="58"/>
        <end position="144"/>
    </location>
</feature>
<dbReference type="AlphaFoldDB" id="A0A5R8KFI2"/>
<evidence type="ECO:0000259" key="2">
    <source>
        <dbReference type="Pfam" id="PF13439"/>
    </source>
</evidence>
<feature type="compositionally biased region" description="Basic residues" evidence="1">
    <location>
        <begin position="376"/>
        <end position="389"/>
    </location>
</feature>
<organism evidence="3 4">
    <name type="scientific">Phragmitibacter flavus</name>
    <dbReference type="NCBI Taxonomy" id="2576071"/>
    <lineage>
        <taxon>Bacteria</taxon>
        <taxon>Pseudomonadati</taxon>
        <taxon>Verrucomicrobiota</taxon>
        <taxon>Verrucomicrobiia</taxon>
        <taxon>Verrucomicrobiales</taxon>
        <taxon>Verrucomicrobiaceae</taxon>
        <taxon>Phragmitibacter</taxon>
    </lineage>
</organism>